<evidence type="ECO:0000256" key="4">
    <source>
        <dbReference type="PROSITE-ProRule" id="PRU01161"/>
    </source>
</evidence>
<dbReference type="Pfam" id="PF19890">
    <property type="entry name" value="DUF6363"/>
    <property type="match status" value="1"/>
</dbReference>
<dbReference type="PROSITE" id="PS51635">
    <property type="entry name" value="PNPLA"/>
    <property type="match status" value="1"/>
</dbReference>
<proteinExistence type="predicted"/>
<evidence type="ECO:0000256" key="1">
    <source>
        <dbReference type="ARBA" id="ARBA00022801"/>
    </source>
</evidence>
<evidence type="ECO:0000256" key="2">
    <source>
        <dbReference type="ARBA" id="ARBA00022963"/>
    </source>
</evidence>
<dbReference type="PANTHER" id="PTHR14226:SF25">
    <property type="entry name" value="PHOSPHOESTERASE"/>
    <property type="match status" value="1"/>
</dbReference>
<feature type="short sequence motif" description="DGA/G" evidence="4">
    <location>
        <begin position="158"/>
        <end position="160"/>
    </location>
</feature>
<dbReference type="Gene3D" id="3.40.1090.10">
    <property type="entry name" value="Cytosolic phospholipase A2 catalytic domain"/>
    <property type="match status" value="2"/>
</dbReference>
<keyword evidence="7" id="KW-1185">Reference proteome</keyword>
<dbReference type="InterPro" id="IPR037483">
    <property type="entry name" value="YjjU-like"/>
</dbReference>
<dbReference type="InterPro" id="IPR050301">
    <property type="entry name" value="NTE"/>
</dbReference>
<dbReference type="PANTHER" id="PTHR14226">
    <property type="entry name" value="NEUROPATHY TARGET ESTERASE/SWISS CHEESE D.MELANOGASTER"/>
    <property type="match status" value="1"/>
</dbReference>
<keyword evidence="1 4" id="KW-0378">Hydrolase</keyword>
<gene>
    <name evidence="6" type="ORF">SAMN02910354_01328</name>
</gene>
<dbReference type="CDD" id="cd07208">
    <property type="entry name" value="Pat_hypo_Ecoli_yjju_like"/>
    <property type="match status" value="1"/>
</dbReference>
<keyword evidence="2 4" id="KW-0442">Lipid degradation</keyword>
<evidence type="ECO:0000256" key="3">
    <source>
        <dbReference type="ARBA" id="ARBA00023098"/>
    </source>
</evidence>
<evidence type="ECO:0000259" key="5">
    <source>
        <dbReference type="PROSITE" id="PS51635"/>
    </source>
</evidence>
<comment type="caution">
    <text evidence="6">The sequence shown here is derived from an EMBL/GenBank/DDBJ whole genome shotgun (WGS) entry which is preliminary data.</text>
</comment>
<reference evidence="6 7" key="1">
    <citation type="submission" date="2016-10" db="EMBL/GenBank/DDBJ databases">
        <authorList>
            <person name="Varghese N."/>
            <person name="Submissions S."/>
        </authorList>
    </citation>
    <scope>NUCLEOTIDE SEQUENCE [LARGE SCALE GENOMIC DNA]</scope>
    <source>
        <strain evidence="6 7">DSM 22022</strain>
    </source>
</reference>
<feature type="active site" description="Proton acceptor" evidence="4">
    <location>
        <position position="158"/>
    </location>
</feature>
<protein>
    <submittedName>
        <fullName evidence="6">Predicted phospholipase, patatin/cPLA2 family</fullName>
    </submittedName>
</protein>
<feature type="active site" description="Nucleophile" evidence="4">
    <location>
        <position position="38"/>
    </location>
</feature>
<evidence type="ECO:0000313" key="7">
    <source>
        <dbReference type="Proteomes" id="UP000199588"/>
    </source>
</evidence>
<dbReference type="InterPro" id="IPR045943">
    <property type="entry name" value="DUF6363"/>
</dbReference>
<name>A0A1G5CTV0_9PAST</name>
<accession>A0A1G5CTV0</accession>
<dbReference type="Proteomes" id="UP000199588">
    <property type="component" value="Unassembled WGS sequence"/>
</dbReference>
<comment type="caution">
    <text evidence="4">Lacks conserved residue(s) required for the propagation of feature annotation.</text>
</comment>
<dbReference type="Pfam" id="PF01734">
    <property type="entry name" value="Patatin"/>
    <property type="match status" value="1"/>
</dbReference>
<dbReference type="EMBL" id="FMUQ01000009">
    <property type="protein sequence ID" value="SCY05691.1"/>
    <property type="molecule type" value="Genomic_DNA"/>
</dbReference>
<dbReference type="SUPFAM" id="SSF52151">
    <property type="entry name" value="FabD/lysophospholipase-like"/>
    <property type="match status" value="1"/>
</dbReference>
<evidence type="ECO:0000313" key="6">
    <source>
        <dbReference type="EMBL" id="SCY05691.1"/>
    </source>
</evidence>
<dbReference type="InterPro" id="IPR016035">
    <property type="entry name" value="Acyl_Trfase/lysoPLipase"/>
</dbReference>
<sequence>MKVGLVLEGGAMRGMFTAGVLDIFLDENIHIDGAVTVSAGALFGINLPSKQRGRVLRYNKKYLNDKRYMGLHSLLTTGNIVNRDFAFYELPYTLDPFDQQTFAQSDMDFWVTLTNVETGEAEYFKIQDAFEQMEVLRATSAMPFVSKMVEINGKKYLDGGIADSIPLQKCFDLGYDKVIVVLTRPLEYRKTPSSKTLFKLFYPNYPQLAARWAQRYADYNQTVERIIKLNDEQKIFVIRPSESLNISRLEKDPEMIQRMYELGLKDGKAAIAGLREYLAK</sequence>
<dbReference type="InterPro" id="IPR002641">
    <property type="entry name" value="PNPLA_dom"/>
</dbReference>
<feature type="domain" description="PNPLA" evidence="5">
    <location>
        <begin position="5"/>
        <end position="171"/>
    </location>
</feature>
<dbReference type="RefSeq" id="WP_011199328.1">
    <property type="nucleotide sequence ID" value="NZ_CP015031.1"/>
</dbReference>
<organism evidence="6 7">
    <name type="scientific">Basfia succiniciproducens</name>
    <dbReference type="NCBI Taxonomy" id="653940"/>
    <lineage>
        <taxon>Bacteria</taxon>
        <taxon>Pseudomonadati</taxon>
        <taxon>Pseudomonadota</taxon>
        <taxon>Gammaproteobacteria</taxon>
        <taxon>Pasteurellales</taxon>
        <taxon>Pasteurellaceae</taxon>
        <taxon>Basfia</taxon>
    </lineage>
</organism>
<keyword evidence="3 4" id="KW-0443">Lipid metabolism</keyword>